<dbReference type="OrthoDB" id="1328122at2"/>
<dbReference type="AlphaFoldDB" id="A0A2S1R0C1"/>
<reference evidence="3 4" key="1">
    <citation type="submission" date="2018-04" db="EMBL/GenBank/DDBJ databases">
        <title>Genome sequencing of Flavobacterium sp. HYN0059.</title>
        <authorList>
            <person name="Yi H."/>
            <person name="Baek C."/>
        </authorList>
    </citation>
    <scope>NUCLEOTIDE SEQUENCE [LARGE SCALE GENOMIC DNA]</scope>
    <source>
        <strain evidence="3 4">HYN0059</strain>
    </source>
</reference>
<keyword evidence="2" id="KW-0732">Signal</keyword>
<evidence type="ECO:0000313" key="3">
    <source>
        <dbReference type="EMBL" id="AWH86076.1"/>
    </source>
</evidence>
<dbReference type="Proteomes" id="UP000244929">
    <property type="component" value="Chromosome"/>
</dbReference>
<feature type="region of interest" description="Disordered" evidence="1">
    <location>
        <begin position="704"/>
        <end position="725"/>
    </location>
</feature>
<evidence type="ECO:0000313" key="4">
    <source>
        <dbReference type="Proteomes" id="UP000244929"/>
    </source>
</evidence>
<feature type="compositionally biased region" description="Polar residues" evidence="1">
    <location>
        <begin position="704"/>
        <end position="716"/>
    </location>
</feature>
<dbReference type="RefSeq" id="WP_108778778.1">
    <property type="nucleotide sequence ID" value="NZ_CP029186.1"/>
</dbReference>
<accession>A0A2S1R0C1</accession>
<evidence type="ECO:0008006" key="5">
    <source>
        <dbReference type="Google" id="ProtNLM"/>
    </source>
</evidence>
<dbReference type="KEGG" id="falb:HYN59_13565"/>
<protein>
    <recommendedName>
        <fullName evidence="5">Ig-like domain-containing protein</fullName>
    </recommendedName>
</protein>
<organism evidence="3 4">
    <name type="scientific">Flavobacterium album</name>
    <dbReference type="NCBI Taxonomy" id="2175091"/>
    <lineage>
        <taxon>Bacteria</taxon>
        <taxon>Pseudomonadati</taxon>
        <taxon>Bacteroidota</taxon>
        <taxon>Flavobacteriia</taxon>
        <taxon>Flavobacteriales</taxon>
        <taxon>Flavobacteriaceae</taxon>
        <taxon>Flavobacterium</taxon>
    </lineage>
</organism>
<feature type="chain" id="PRO_5015460706" description="Ig-like domain-containing protein" evidence="2">
    <location>
        <begin position="19"/>
        <end position="725"/>
    </location>
</feature>
<name>A0A2S1R0C1_9FLAO</name>
<gene>
    <name evidence="3" type="ORF">HYN59_13565</name>
</gene>
<feature type="signal peptide" evidence="2">
    <location>
        <begin position="1"/>
        <end position="18"/>
    </location>
</feature>
<keyword evidence="4" id="KW-1185">Reference proteome</keyword>
<evidence type="ECO:0000256" key="2">
    <source>
        <dbReference type="SAM" id="SignalP"/>
    </source>
</evidence>
<proteinExistence type="predicted"/>
<dbReference type="EMBL" id="CP029186">
    <property type="protein sequence ID" value="AWH86076.1"/>
    <property type="molecule type" value="Genomic_DNA"/>
</dbReference>
<sequence>MKKIIFILFLFLGLCATAQVKVGDNPTAVNASAVLETESTTKGFLPPRMTTAQRDAISNPAKGLMIYNTETNCTETFLGIGVSGTGTTGWKNLCKANINATFTASTLNCAVTNSLKGDYVATVAMTEANYKIVTVTTLSAGDYTASSNELNGVKFAAEGTISSVGAGTQLKLMASGSPTAVGTFTYTVTLSGQTCTFDVTYANPPAPLQDNQTNCSGSAAGRYVTNNSTTSAEKIDITVTPTGIGYYSYTAGPVNGITFSANGTFVAGDVNNVKTITLTASGTPLAAGTFTYTVTGTNVTSSCSFSVTVTAEKQFLSATTNTLTITSTNNYFTYSNVTASAGGISISGSNITLKAGKTYYLEASLRALAPNGGYVAFEFVNASNNRLAGTSRGIAASNQSSTPAAGFYTVGTSDEIVSLKVVAFNGVAVYSDSNGGGSLIIKEVGSSRGYLSALAGSSSQNLFTASDFLWGTAVSSNAGVSVSGSSITLKANKTYRLFAAIRAYGAVSNFSNFYFANASNTKLTGTSTGIIIVPYTSQSCTPATGIYTVGASDEIIKLRIAPGSGSLTSANDANGNCVLIVEEITGASYLTSTLVDQQNTSSVNANLNYNTPTSSTGGLSISGQNITLKAGKVYRIAQHVRLGGSTTNPFIGFTFANSANTNLSGINIGGCYGQDHNQSSTPSCGFYRVGSSDETVKIKVTGTSGNSKMFSQSNGESPLVIDELN</sequence>
<evidence type="ECO:0000256" key="1">
    <source>
        <dbReference type="SAM" id="MobiDB-lite"/>
    </source>
</evidence>